<comment type="caution">
    <text evidence="3">The sequence shown here is derived from an EMBL/GenBank/DDBJ whole genome shotgun (WGS) entry which is preliminary data.</text>
</comment>
<dbReference type="PROSITE" id="PS50937">
    <property type="entry name" value="HTH_MERR_2"/>
    <property type="match status" value="1"/>
</dbReference>
<dbReference type="SUPFAM" id="SSF46955">
    <property type="entry name" value="Putative DNA-binding domain"/>
    <property type="match status" value="1"/>
</dbReference>
<dbReference type="PRINTS" id="PR00040">
    <property type="entry name" value="HTHMERR"/>
</dbReference>
<organism evidence="3 4">
    <name type="scientific">Rhodococcoides yunnanense</name>
    <dbReference type="NCBI Taxonomy" id="278209"/>
    <lineage>
        <taxon>Bacteria</taxon>
        <taxon>Bacillati</taxon>
        <taxon>Actinomycetota</taxon>
        <taxon>Actinomycetes</taxon>
        <taxon>Mycobacteriales</taxon>
        <taxon>Nocardiaceae</taxon>
        <taxon>Rhodococcoides</taxon>
    </lineage>
</organism>
<dbReference type="PANTHER" id="PTHR30204">
    <property type="entry name" value="REDOX-CYCLING DRUG-SENSING TRANSCRIPTIONAL ACTIVATOR SOXR"/>
    <property type="match status" value="1"/>
</dbReference>
<protein>
    <submittedName>
        <fullName evidence="3">MerR family transcriptional regulator</fullName>
    </submittedName>
</protein>
<dbReference type="InterPro" id="IPR047057">
    <property type="entry name" value="MerR_fam"/>
</dbReference>
<dbReference type="CDD" id="cd00592">
    <property type="entry name" value="HTH_MerR-like"/>
    <property type="match status" value="1"/>
</dbReference>
<sequence>MLRIGELASYVGVTTRTVRFYHQQGLLDEPRRDTSGYRLYDGEAVLRLSRVVALASAGVPLARVHELLDASQETFDIALVEIHADLNNRIERLEKDRDRLERLRAGDALVLPEVIVGLIVHLREAGIDSGVVDHYRDAWVLTYAVYRSRLDPWLEEFGALMLRDPGYLAIMVRSFRAAELEPDDPQIKELADDTVEWMVNAWDSDALEWSFERGLDDHRANALLEAQWADRPAWVRVSELILQGLQERGIAHSRPSRRQEDG</sequence>
<dbReference type="RefSeq" id="WP_283278221.1">
    <property type="nucleotide sequence ID" value="NZ_JAWLJX010000011.1"/>
</dbReference>
<evidence type="ECO:0000256" key="1">
    <source>
        <dbReference type="ARBA" id="ARBA00023125"/>
    </source>
</evidence>
<dbReference type="InterPro" id="IPR009061">
    <property type="entry name" value="DNA-bd_dom_put_sf"/>
</dbReference>
<gene>
    <name evidence="3" type="ORF">R3P96_23070</name>
</gene>
<proteinExistence type="predicted"/>
<dbReference type="PANTHER" id="PTHR30204:SF97">
    <property type="entry name" value="MERR FAMILY REGULATORY PROTEIN"/>
    <property type="match status" value="1"/>
</dbReference>
<name>A0ABU4BJ81_9NOCA</name>
<reference evidence="3 4" key="1">
    <citation type="submission" date="2023-10" db="EMBL/GenBank/DDBJ databases">
        <title>Development of a sustainable strategy for remediation of hydrocarbon-contaminated territories based on the waste exchange concept.</title>
        <authorList>
            <person name="Krivoruchko A."/>
        </authorList>
    </citation>
    <scope>NUCLEOTIDE SEQUENCE [LARGE SCALE GENOMIC DNA]</scope>
    <source>
        <strain evidence="3 4">IEGM 1323</strain>
    </source>
</reference>
<accession>A0ABU4BJ81</accession>
<dbReference type="SMART" id="SM00422">
    <property type="entry name" value="HTH_MERR"/>
    <property type="match status" value="1"/>
</dbReference>
<feature type="domain" description="HTH merR-type" evidence="2">
    <location>
        <begin position="1"/>
        <end position="70"/>
    </location>
</feature>
<dbReference type="InterPro" id="IPR000551">
    <property type="entry name" value="MerR-type_HTH_dom"/>
</dbReference>
<evidence type="ECO:0000259" key="2">
    <source>
        <dbReference type="PROSITE" id="PS50937"/>
    </source>
</evidence>
<dbReference type="Pfam" id="PF13411">
    <property type="entry name" value="MerR_1"/>
    <property type="match status" value="1"/>
</dbReference>
<dbReference type="Proteomes" id="UP001185755">
    <property type="component" value="Unassembled WGS sequence"/>
</dbReference>
<evidence type="ECO:0000313" key="4">
    <source>
        <dbReference type="Proteomes" id="UP001185755"/>
    </source>
</evidence>
<dbReference type="Gene3D" id="1.10.1660.10">
    <property type="match status" value="1"/>
</dbReference>
<keyword evidence="1" id="KW-0238">DNA-binding</keyword>
<keyword evidence="4" id="KW-1185">Reference proteome</keyword>
<dbReference type="EMBL" id="JAWLJX010000011">
    <property type="protein sequence ID" value="MDV6264228.1"/>
    <property type="molecule type" value="Genomic_DNA"/>
</dbReference>
<evidence type="ECO:0000313" key="3">
    <source>
        <dbReference type="EMBL" id="MDV6264228.1"/>
    </source>
</evidence>